<comment type="caution">
    <text evidence="2">The sequence shown here is derived from an EMBL/GenBank/DDBJ whole genome shotgun (WGS) entry which is preliminary data.</text>
</comment>
<evidence type="ECO:0000256" key="1">
    <source>
        <dbReference type="SAM" id="MobiDB-lite"/>
    </source>
</evidence>
<feature type="compositionally biased region" description="Polar residues" evidence="1">
    <location>
        <begin position="13"/>
        <end position="23"/>
    </location>
</feature>
<dbReference type="GeneID" id="81592670"/>
<evidence type="ECO:0000313" key="2">
    <source>
        <dbReference type="EMBL" id="KAJ5588696.1"/>
    </source>
</evidence>
<dbReference type="EMBL" id="JAQJAE010000006">
    <property type="protein sequence ID" value="KAJ5588696.1"/>
    <property type="molecule type" value="Genomic_DNA"/>
</dbReference>
<reference evidence="2" key="2">
    <citation type="submission" date="2023-01" db="EMBL/GenBank/DDBJ databases">
        <authorList>
            <person name="Petersen C."/>
        </authorList>
    </citation>
    <scope>NUCLEOTIDE SEQUENCE</scope>
    <source>
        <strain evidence="2">IBT 12815</strain>
    </source>
</reference>
<name>A0AAD6DM22_9EURO</name>
<organism evidence="2 3">
    <name type="scientific">Penicillium hordei</name>
    <dbReference type="NCBI Taxonomy" id="40994"/>
    <lineage>
        <taxon>Eukaryota</taxon>
        <taxon>Fungi</taxon>
        <taxon>Dikarya</taxon>
        <taxon>Ascomycota</taxon>
        <taxon>Pezizomycotina</taxon>
        <taxon>Eurotiomycetes</taxon>
        <taxon>Eurotiomycetidae</taxon>
        <taxon>Eurotiales</taxon>
        <taxon>Aspergillaceae</taxon>
        <taxon>Penicillium</taxon>
    </lineage>
</organism>
<accession>A0AAD6DM22</accession>
<sequence>VNKASKRAKDPSTIKNTLAISRPSSPPTARFILKYSRARIILSSKPLPDTTSSLYNGYPPIKIYIYVGREYVTSTAKGKRGNIIV</sequence>
<keyword evidence="3" id="KW-1185">Reference proteome</keyword>
<dbReference type="Proteomes" id="UP001213799">
    <property type="component" value="Unassembled WGS sequence"/>
</dbReference>
<feature type="non-terminal residue" evidence="2">
    <location>
        <position position="1"/>
    </location>
</feature>
<protein>
    <submittedName>
        <fullName evidence="2">Uncharacterized protein</fullName>
    </submittedName>
</protein>
<reference evidence="2" key="1">
    <citation type="journal article" date="2023" name="IMA Fungus">
        <title>Comparative genomic study of the Penicillium genus elucidates a diverse pangenome and 15 lateral gene transfer events.</title>
        <authorList>
            <person name="Petersen C."/>
            <person name="Sorensen T."/>
            <person name="Nielsen M.R."/>
            <person name="Sondergaard T.E."/>
            <person name="Sorensen J.L."/>
            <person name="Fitzpatrick D.A."/>
            <person name="Frisvad J.C."/>
            <person name="Nielsen K.L."/>
        </authorList>
    </citation>
    <scope>NUCLEOTIDE SEQUENCE</scope>
    <source>
        <strain evidence="2">IBT 12815</strain>
    </source>
</reference>
<gene>
    <name evidence="2" type="ORF">N7537_011374</name>
</gene>
<dbReference type="AlphaFoldDB" id="A0AAD6DM22"/>
<dbReference type="RefSeq" id="XP_056747715.1">
    <property type="nucleotide sequence ID" value="XM_056902428.1"/>
</dbReference>
<evidence type="ECO:0000313" key="3">
    <source>
        <dbReference type="Proteomes" id="UP001213799"/>
    </source>
</evidence>
<proteinExistence type="predicted"/>
<feature type="region of interest" description="Disordered" evidence="1">
    <location>
        <begin position="1"/>
        <end position="25"/>
    </location>
</feature>